<feature type="transmembrane region" description="Helical" evidence="7">
    <location>
        <begin position="101"/>
        <end position="118"/>
    </location>
</feature>
<dbReference type="PROSITE" id="PS01311">
    <property type="entry name" value="LGT"/>
    <property type="match status" value="1"/>
</dbReference>
<dbReference type="Pfam" id="PF01790">
    <property type="entry name" value="LGT"/>
    <property type="match status" value="1"/>
</dbReference>
<dbReference type="PANTHER" id="PTHR30589">
    <property type="entry name" value="PROLIPOPROTEIN DIACYLGLYCERYL TRANSFERASE"/>
    <property type="match status" value="1"/>
</dbReference>
<keyword evidence="4 7" id="KW-0812">Transmembrane</keyword>
<dbReference type="GO" id="GO:0008961">
    <property type="term" value="F:phosphatidylglycerol-prolipoprotein diacylglyceryl transferase activity"/>
    <property type="evidence" value="ECO:0007669"/>
    <property type="project" value="UniProtKB-UniRule"/>
</dbReference>
<evidence type="ECO:0000256" key="7">
    <source>
        <dbReference type="HAMAP-Rule" id="MF_01147"/>
    </source>
</evidence>
<feature type="transmembrane region" description="Helical" evidence="7">
    <location>
        <begin position="243"/>
        <end position="261"/>
    </location>
</feature>
<gene>
    <name evidence="7 8" type="primary">lgt</name>
    <name evidence="8" type="ORF">Firmicute1046_0650</name>
</gene>
<evidence type="ECO:0000256" key="6">
    <source>
        <dbReference type="ARBA" id="ARBA00023136"/>
    </source>
</evidence>
<dbReference type="AlphaFoldDB" id="A0A650EMJ0"/>
<organism evidence="8">
    <name type="scientific">uncultured Bacillota bacterium</name>
    <dbReference type="NCBI Taxonomy" id="344338"/>
    <lineage>
        <taxon>Bacteria</taxon>
        <taxon>Bacillati</taxon>
        <taxon>Bacillota</taxon>
        <taxon>environmental samples</taxon>
    </lineage>
</organism>
<keyword evidence="6 7" id="KW-0472">Membrane</keyword>
<name>A0A650EMJ0_9FIRM</name>
<feature type="transmembrane region" description="Helical" evidence="7">
    <location>
        <begin position="27"/>
        <end position="46"/>
    </location>
</feature>
<dbReference type="EMBL" id="MN577573">
    <property type="protein sequence ID" value="QGT50989.1"/>
    <property type="molecule type" value="Genomic_DNA"/>
</dbReference>
<dbReference type="PANTHER" id="PTHR30589:SF0">
    <property type="entry name" value="PHOSPHATIDYLGLYCEROL--PROLIPOPROTEIN DIACYLGLYCERYL TRANSFERASE"/>
    <property type="match status" value="1"/>
</dbReference>
<evidence type="ECO:0000256" key="3">
    <source>
        <dbReference type="ARBA" id="ARBA00022679"/>
    </source>
</evidence>
<keyword evidence="2 7" id="KW-1003">Cell membrane</keyword>
<dbReference type="GO" id="GO:0042158">
    <property type="term" value="P:lipoprotein biosynthetic process"/>
    <property type="evidence" value="ECO:0007669"/>
    <property type="project" value="UniProtKB-UniRule"/>
</dbReference>
<accession>A0A650EMJ0</accession>
<feature type="transmembrane region" description="Helical" evidence="7">
    <location>
        <begin position="58"/>
        <end position="81"/>
    </location>
</feature>
<dbReference type="GO" id="GO:0005886">
    <property type="term" value="C:plasma membrane"/>
    <property type="evidence" value="ECO:0007669"/>
    <property type="project" value="UniProtKB-SubCell"/>
</dbReference>
<comment type="function">
    <text evidence="7">Catalyzes the transfer of the diacylglyceryl group from phosphatidylglycerol to the sulfhydryl group of the N-terminal cysteine of a prolipoprotein, the first step in the formation of mature lipoproteins.</text>
</comment>
<sequence length="277" mass="30760">MVNQILFPNLGISLTVQESFRVFGFSIYWYAIIIVAGMLLAVLYAVKMFPKKGLEQDDLFNMFLIALPTAIICARAYYVIFSWNDYKNNLWQIFNIRGGGLAIYGGVIGATAVVLLYCTRKKISFAKVLDVLAVGLLIGQAVGRWGNFINAEAFGDPNRPTHLPWAMTILGVAENVHPTFLYESLWNAVGILLLLLYQKKLQKADGELFLTYLAWYGLGRFWIEGLREDSLMLITAPIQIRVSQVLAGLSVLAGIIGIAVLRKKAIQKGAEHVAKGL</sequence>
<dbReference type="UniPathway" id="UPA00664"/>
<evidence type="ECO:0000313" key="8">
    <source>
        <dbReference type="EMBL" id="QGT50989.1"/>
    </source>
</evidence>
<protein>
    <recommendedName>
        <fullName evidence="7">Phosphatidylglycerol--prolipoprotein diacylglyceryl transferase</fullName>
        <ecNumber evidence="7">2.5.1.145</ecNumber>
    </recommendedName>
</protein>
<comment type="pathway">
    <text evidence="7">Protein modification; lipoprotein biosynthesis (diacylglyceryl transfer).</text>
</comment>
<comment type="similarity">
    <text evidence="1 7">Belongs to the Lgt family.</text>
</comment>
<keyword evidence="5 7" id="KW-1133">Transmembrane helix</keyword>
<keyword evidence="8" id="KW-0449">Lipoprotein</keyword>
<reference evidence="8" key="1">
    <citation type="journal article" date="2020" name="J. ISSAAS">
        <title>Lactobacilli and other gastrointestinal microbiota of Peromyscus leucopus, reservoir host for agents of Lyme disease and other zoonoses in North America.</title>
        <authorList>
            <person name="Milovic A."/>
            <person name="Bassam K."/>
            <person name="Shao H."/>
            <person name="Chatzistamou I."/>
            <person name="Tufts D.M."/>
            <person name="Diuk-Wasser M."/>
            <person name="Barbour A.G."/>
        </authorList>
    </citation>
    <scope>NUCLEOTIDE SEQUENCE</scope>
    <source>
        <strain evidence="8">LL40</strain>
    </source>
</reference>
<dbReference type="EC" id="2.5.1.145" evidence="7"/>
<evidence type="ECO:0000256" key="2">
    <source>
        <dbReference type="ARBA" id="ARBA00022475"/>
    </source>
</evidence>
<evidence type="ECO:0000256" key="4">
    <source>
        <dbReference type="ARBA" id="ARBA00022692"/>
    </source>
</evidence>
<evidence type="ECO:0000256" key="1">
    <source>
        <dbReference type="ARBA" id="ARBA00007150"/>
    </source>
</evidence>
<dbReference type="HAMAP" id="MF_01147">
    <property type="entry name" value="Lgt"/>
    <property type="match status" value="1"/>
</dbReference>
<feature type="transmembrane region" description="Helical" evidence="7">
    <location>
        <begin position="204"/>
        <end position="223"/>
    </location>
</feature>
<keyword evidence="8" id="KW-0328">Glycosyltransferase</keyword>
<proteinExistence type="inferred from homology"/>
<keyword evidence="3 7" id="KW-0808">Transferase</keyword>
<comment type="catalytic activity">
    <reaction evidence="7">
        <text>L-cysteinyl-[prolipoprotein] + a 1,2-diacyl-sn-glycero-3-phospho-(1'-sn-glycerol) = an S-1,2-diacyl-sn-glyceryl-L-cysteinyl-[prolipoprotein] + sn-glycerol 1-phosphate + H(+)</text>
        <dbReference type="Rhea" id="RHEA:56712"/>
        <dbReference type="Rhea" id="RHEA-COMP:14679"/>
        <dbReference type="Rhea" id="RHEA-COMP:14680"/>
        <dbReference type="ChEBI" id="CHEBI:15378"/>
        <dbReference type="ChEBI" id="CHEBI:29950"/>
        <dbReference type="ChEBI" id="CHEBI:57685"/>
        <dbReference type="ChEBI" id="CHEBI:64716"/>
        <dbReference type="ChEBI" id="CHEBI:140658"/>
        <dbReference type="EC" id="2.5.1.145"/>
    </reaction>
</comment>
<comment type="subcellular location">
    <subcellularLocation>
        <location evidence="7">Cell membrane</location>
        <topology evidence="7">Multi-pass membrane protein</topology>
    </subcellularLocation>
</comment>
<dbReference type="NCBIfam" id="TIGR00544">
    <property type="entry name" value="lgt"/>
    <property type="match status" value="1"/>
</dbReference>
<dbReference type="InterPro" id="IPR001640">
    <property type="entry name" value="Lgt"/>
</dbReference>
<evidence type="ECO:0000256" key="5">
    <source>
        <dbReference type="ARBA" id="ARBA00022989"/>
    </source>
</evidence>
<feature type="binding site" evidence="7">
    <location>
        <position position="144"/>
    </location>
    <ligand>
        <name>a 1,2-diacyl-sn-glycero-3-phospho-(1'-sn-glycerol)</name>
        <dbReference type="ChEBI" id="CHEBI:64716"/>
    </ligand>
</feature>